<dbReference type="Pfam" id="PF08240">
    <property type="entry name" value="ADH_N"/>
    <property type="match status" value="1"/>
</dbReference>
<accession>A0A4R2IRN1</accession>
<dbReference type="EMBL" id="SLWS01000016">
    <property type="protein sequence ID" value="TCO48081.1"/>
    <property type="molecule type" value="Genomic_DNA"/>
</dbReference>
<proteinExistence type="predicted"/>
<name>A0A4R2IRN1_9PSEU</name>
<dbReference type="AlphaFoldDB" id="A0A4R2IRN1"/>
<sequence length="292" mass="30406">MRVIEVTQYGGPEVLRLTERPEPEAVAGRVRVRMHAGTVNPTDLDLRQGVLAALTPDLLIPFTVGWEIAGTVLDDAEGFTAGQRVIGLYPWLAEGTGEGTNAEVVLAAPGWLTPLPDGIDWATAATIPMNSLTARQGLDLLTAQPGGTVLITGASGGVGGFAVQIAARDGLNVIAVASAGDEDYVAGLGAKQVITRGEPLPTDVDAMFDPAVTRDLSPIRTGGRYVGVRAPALTSERDIDTTVVFSAPDSAQLAELTSLRTRVADVLPIERVAEAHTRTAAGGLRGKIVLAF</sequence>
<gene>
    <name evidence="3" type="ORF">EV192_116134</name>
</gene>
<dbReference type="SMART" id="SM00829">
    <property type="entry name" value="PKS_ER"/>
    <property type="match status" value="1"/>
</dbReference>
<dbReference type="Proteomes" id="UP000295680">
    <property type="component" value="Unassembled WGS sequence"/>
</dbReference>
<comment type="caution">
    <text evidence="3">The sequence shown here is derived from an EMBL/GenBank/DDBJ whole genome shotgun (WGS) entry which is preliminary data.</text>
</comment>
<dbReference type="RefSeq" id="WP_132125483.1">
    <property type="nucleotide sequence ID" value="NZ_SLWS01000016.1"/>
</dbReference>
<evidence type="ECO:0000259" key="2">
    <source>
        <dbReference type="SMART" id="SM00829"/>
    </source>
</evidence>
<keyword evidence="1" id="KW-0521">NADP</keyword>
<dbReference type="PANTHER" id="PTHR44154">
    <property type="entry name" value="QUINONE OXIDOREDUCTASE"/>
    <property type="match status" value="1"/>
</dbReference>
<evidence type="ECO:0000313" key="4">
    <source>
        <dbReference type="Proteomes" id="UP000295680"/>
    </source>
</evidence>
<protein>
    <submittedName>
        <fullName evidence="3">NADPH:quinone reductase-like Zn-dependent oxidoreductase</fullName>
    </submittedName>
</protein>
<dbReference type="Gene3D" id="3.90.180.10">
    <property type="entry name" value="Medium-chain alcohol dehydrogenases, catalytic domain"/>
    <property type="match status" value="1"/>
</dbReference>
<evidence type="ECO:0000256" key="1">
    <source>
        <dbReference type="ARBA" id="ARBA00022857"/>
    </source>
</evidence>
<evidence type="ECO:0000313" key="3">
    <source>
        <dbReference type="EMBL" id="TCO48081.1"/>
    </source>
</evidence>
<dbReference type="InterPro" id="IPR036291">
    <property type="entry name" value="NAD(P)-bd_dom_sf"/>
</dbReference>
<dbReference type="GO" id="GO:0016491">
    <property type="term" value="F:oxidoreductase activity"/>
    <property type="evidence" value="ECO:0007669"/>
    <property type="project" value="InterPro"/>
</dbReference>
<dbReference type="PANTHER" id="PTHR44154:SF1">
    <property type="entry name" value="QUINONE OXIDOREDUCTASE"/>
    <property type="match status" value="1"/>
</dbReference>
<dbReference type="Gene3D" id="3.40.50.720">
    <property type="entry name" value="NAD(P)-binding Rossmann-like Domain"/>
    <property type="match status" value="1"/>
</dbReference>
<reference evidence="3 4" key="1">
    <citation type="submission" date="2019-03" db="EMBL/GenBank/DDBJ databases">
        <title>Genomic Encyclopedia of Type Strains, Phase IV (KMG-IV): sequencing the most valuable type-strain genomes for metagenomic binning, comparative biology and taxonomic classification.</title>
        <authorList>
            <person name="Goeker M."/>
        </authorList>
    </citation>
    <scope>NUCLEOTIDE SEQUENCE [LARGE SCALE GENOMIC DNA]</scope>
    <source>
        <strain evidence="3 4">DSM 45934</strain>
    </source>
</reference>
<dbReference type="InterPro" id="IPR013154">
    <property type="entry name" value="ADH-like_N"/>
</dbReference>
<dbReference type="InterPro" id="IPR020843">
    <property type="entry name" value="ER"/>
</dbReference>
<dbReference type="SUPFAM" id="SSF51735">
    <property type="entry name" value="NAD(P)-binding Rossmann-fold domains"/>
    <property type="match status" value="1"/>
</dbReference>
<dbReference type="SUPFAM" id="SSF50129">
    <property type="entry name" value="GroES-like"/>
    <property type="match status" value="1"/>
</dbReference>
<dbReference type="CDD" id="cd05289">
    <property type="entry name" value="MDR_like_2"/>
    <property type="match status" value="1"/>
</dbReference>
<dbReference type="InterPro" id="IPR051603">
    <property type="entry name" value="Zinc-ADH_QOR/CCCR"/>
</dbReference>
<dbReference type="InterPro" id="IPR011032">
    <property type="entry name" value="GroES-like_sf"/>
</dbReference>
<keyword evidence="4" id="KW-1185">Reference proteome</keyword>
<organism evidence="3 4">
    <name type="scientific">Actinocrispum wychmicini</name>
    <dbReference type="NCBI Taxonomy" id="1213861"/>
    <lineage>
        <taxon>Bacteria</taxon>
        <taxon>Bacillati</taxon>
        <taxon>Actinomycetota</taxon>
        <taxon>Actinomycetes</taxon>
        <taxon>Pseudonocardiales</taxon>
        <taxon>Pseudonocardiaceae</taxon>
        <taxon>Actinocrispum</taxon>
    </lineage>
</organism>
<feature type="domain" description="Enoyl reductase (ER)" evidence="2">
    <location>
        <begin position="10"/>
        <end position="290"/>
    </location>
</feature>
<dbReference type="OrthoDB" id="9787435at2"/>